<feature type="modified residue" description="4-aspartylphosphate" evidence="2">
    <location>
        <position position="62"/>
    </location>
</feature>
<evidence type="ECO:0000256" key="1">
    <source>
        <dbReference type="ARBA" id="ARBA00022553"/>
    </source>
</evidence>
<dbReference type="GO" id="GO:0000160">
    <property type="term" value="P:phosphorelay signal transduction system"/>
    <property type="evidence" value="ECO:0007669"/>
    <property type="project" value="InterPro"/>
</dbReference>
<keyword evidence="5" id="KW-1185">Reference proteome</keyword>
<dbReference type="PROSITE" id="PS50110">
    <property type="entry name" value="RESPONSE_REGULATORY"/>
    <property type="match status" value="1"/>
</dbReference>
<dbReference type="RefSeq" id="WP_236656920.1">
    <property type="nucleotide sequence ID" value="NZ_CP030840.1"/>
</dbReference>
<keyword evidence="1 2" id="KW-0597">Phosphoprotein</keyword>
<dbReference type="CDD" id="cd00156">
    <property type="entry name" value="REC"/>
    <property type="match status" value="1"/>
</dbReference>
<evidence type="ECO:0000259" key="3">
    <source>
        <dbReference type="PROSITE" id="PS50110"/>
    </source>
</evidence>
<dbReference type="GO" id="GO:0003677">
    <property type="term" value="F:DNA binding"/>
    <property type="evidence" value="ECO:0007669"/>
    <property type="project" value="UniProtKB-KW"/>
</dbReference>
<evidence type="ECO:0000256" key="2">
    <source>
        <dbReference type="PROSITE-ProRule" id="PRU00169"/>
    </source>
</evidence>
<gene>
    <name evidence="4" type="ORF">ACPOL_4524</name>
</gene>
<name>A0A2Z5G5G6_9BACT</name>
<dbReference type="EMBL" id="CP030840">
    <property type="protein sequence ID" value="AXC13796.1"/>
    <property type="molecule type" value="Genomic_DNA"/>
</dbReference>
<dbReference type="InterPro" id="IPR011006">
    <property type="entry name" value="CheY-like_superfamily"/>
</dbReference>
<dbReference type="InterPro" id="IPR050595">
    <property type="entry name" value="Bact_response_regulator"/>
</dbReference>
<dbReference type="AlphaFoldDB" id="A0A2Z5G5G6"/>
<reference evidence="4 5" key="1">
    <citation type="journal article" date="2018" name="Front. Microbiol.">
        <title>Hydrolytic Capabilities as a Key to Environmental Success: Chitinolytic and Cellulolytic Acidobacteria From Acidic Sub-arctic Soils and Boreal Peatlands.</title>
        <authorList>
            <person name="Belova S.E."/>
            <person name="Ravin N.V."/>
            <person name="Pankratov T.A."/>
            <person name="Rakitin A.L."/>
            <person name="Ivanova A.A."/>
            <person name="Beletsky A.V."/>
            <person name="Mardanov A.V."/>
            <person name="Sinninghe Damste J.S."/>
            <person name="Dedysh S.N."/>
        </authorList>
    </citation>
    <scope>NUCLEOTIDE SEQUENCE [LARGE SCALE GENOMIC DNA]</scope>
    <source>
        <strain evidence="4 5">SBC82</strain>
    </source>
</reference>
<dbReference type="PANTHER" id="PTHR44591:SF3">
    <property type="entry name" value="RESPONSE REGULATORY DOMAIN-CONTAINING PROTEIN"/>
    <property type="match status" value="1"/>
</dbReference>
<dbReference type="Pfam" id="PF00072">
    <property type="entry name" value="Response_reg"/>
    <property type="match status" value="1"/>
</dbReference>
<feature type="domain" description="Response regulatory" evidence="3">
    <location>
        <begin position="13"/>
        <end position="128"/>
    </location>
</feature>
<proteinExistence type="predicted"/>
<evidence type="ECO:0000313" key="5">
    <source>
        <dbReference type="Proteomes" id="UP000253606"/>
    </source>
</evidence>
<sequence>MTQSPRAHVKIARILVVDDDEMVRFSLCKILEGHGFDVVCAKDVNEALLHISSAKFDVLLSDLHMPGAGDGLTVVSAMRHANPEAVTLLLSAFPEMSAAANAILMQTDEILVKPMKVGDLVEAIQQRLAKGPLHKRRVESLGAVLERTAADCIDDWFAAVETEAVLTAIPLDRKLRCAHLPHLFRDLTRRLHADKPLGTKELVSTSAVQHGIDRRRQGYTASMMVEESRILQVNIFHTLQENVGVLDFSVLMKGIMTIADEVDSQLSQTMKSFTAEMESLPIPVWMQAASDSGEDAKGVVAP</sequence>
<dbReference type="SMART" id="SM00448">
    <property type="entry name" value="REC"/>
    <property type="match status" value="1"/>
</dbReference>
<organism evidence="4 5">
    <name type="scientific">Acidisarcina polymorpha</name>
    <dbReference type="NCBI Taxonomy" id="2211140"/>
    <lineage>
        <taxon>Bacteria</taxon>
        <taxon>Pseudomonadati</taxon>
        <taxon>Acidobacteriota</taxon>
        <taxon>Terriglobia</taxon>
        <taxon>Terriglobales</taxon>
        <taxon>Acidobacteriaceae</taxon>
        <taxon>Acidisarcina</taxon>
    </lineage>
</organism>
<dbReference type="Proteomes" id="UP000253606">
    <property type="component" value="Chromosome"/>
</dbReference>
<dbReference type="SUPFAM" id="SSF52172">
    <property type="entry name" value="CheY-like"/>
    <property type="match status" value="1"/>
</dbReference>
<protein>
    <submittedName>
        <fullName evidence="4">Sigma-54 dependent DNA-binding response regulator</fullName>
    </submittedName>
</protein>
<dbReference type="KEGG" id="abas:ACPOL_4524"/>
<dbReference type="Gene3D" id="3.40.50.2300">
    <property type="match status" value="1"/>
</dbReference>
<accession>A0A2Z5G5G6</accession>
<dbReference type="PANTHER" id="PTHR44591">
    <property type="entry name" value="STRESS RESPONSE REGULATOR PROTEIN 1"/>
    <property type="match status" value="1"/>
</dbReference>
<keyword evidence="4" id="KW-0238">DNA-binding</keyword>
<evidence type="ECO:0000313" key="4">
    <source>
        <dbReference type="EMBL" id="AXC13796.1"/>
    </source>
</evidence>
<dbReference type="InterPro" id="IPR001789">
    <property type="entry name" value="Sig_transdc_resp-reg_receiver"/>
</dbReference>